<protein>
    <submittedName>
        <fullName evidence="3">Alpha/beta hydrolase</fullName>
    </submittedName>
</protein>
<evidence type="ECO:0000313" key="3">
    <source>
        <dbReference type="EMBL" id="MCE7509409.1"/>
    </source>
</evidence>
<dbReference type="PROSITE" id="PS51257">
    <property type="entry name" value="PROKAR_LIPOPROTEIN"/>
    <property type="match status" value="1"/>
</dbReference>
<accession>A0A9Q3W5K4</accession>
<dbReference type="InterPro" id="IPR029058">
    <property type="entry name" value="AB_hydrolase_fold"/>
</dbReference>
<dbReference type="RefSeq" id="WP_063142381.1">
    <property type="nucleotide sequence ID" value="NZ_JAJVKT010000014.1"/>
</dbReference>
<dbReference type="Pfam" id="PF12146">
    <property type="entry name" value="Hydrolase_4"/>
    <property type="match status" value="1"/>
</dbReference>
<comment type="caution">
    <text evidence="3">The sequence shown here is derived from an EMBL/GenBank/DDBJ whole genome shotgun (WGS) entry which is preliminary data.</text>
</comment>
<name>A0A9Q3W5K4_9GAMM</name>
<keyword evidence="4" id="KW-1185">Reference proteome</keyword>
<dbReference type="InterPro" id="IPR013595">
    <property type="entry name" value="Pept_S33_TAP-like_C"/>
</dbReference>
<dbReference type="Pfam" id="PF08386">
    <property type="entry name" value="Abhydrolase_4"/>
    <property type="match status" value="1"/>
</dbReference>
<feature type="domain" description="Peptidase S33 tripeptidyl aminopeptidase-like C-terminal" evidence="1">
    <location>
        <begin position="210"/>
        <end position="272"/>
    </location>
</feature>
<keyword evidence="3" id="KW-0378">Hydrolase</keyword>
<dbReference type="GO" id="GO:0016787">
    <property type="term" value="F:hydrolase activity"/>
    <property type="evidence" value="ECO:0007669"/>
    <property type="project" value="UniProtKB-KW"/>
</dbReference>
<evidence type="ECO:0000259" key="2">
    <source>
        <dbReference type="Pfam" id="PF12146"/>
    </source>
</evidence>
<gene>
    <name evidence="3" type="ORF">LZG35_12230</name>
</gene>
<dbReference type="PANTHER" id="PTHR12277:SF81">
    <property type="entry name" value="PROTEIN ABHD13"/>
    <property type="match status" value="1"/>
</dbReference>
<dbReference type="EMBL" id="JAJVKT010000014">
    <property type="protein sequence ID" value="MCE7509409.1"/>
    <property type="molecule type" value="Genomic_DNA"/>
</dbReference>
<dbReference type="PANTHER" id="PTHR12277">
    <property type="entry name" value="ALPHA/BETA HYDROLASE DOMAIN-CONTAINING PROTEIN"/>
    <property type="match status" value="1"/>
</dbReference>
<dbReference type="Proteomes" id="UP001107961">
    <property type="component" value="Unassembled WGS sequence"/>
</dbReference>
<feature type="domain" description="Serine aminopeptidase S33" evidence="2">
    <location>
        <begin position="64"/>
        <end position="183"/>
    </location>
</feature>
<sequence length="278" mass="30754">MVLRLMLLLVPLLVSGCSGVFFYPMKPWAQNPARQGLDYEDVVLIHPDGLRLHAWWLPARGDSVATVYYLHGNAENISTHLANVQWMPEQGFNVLLLDYRGYGLSEGSAGLPEVFDDIQLGLDWLAASGRAEGKPIILFGQSLGAAMGTRVLARPANEGKVQCVVFEGTFASYRDIAKDVMGRSWLLWPLQWLVVPTLPPRDWDPESNIAALAPRPLLILHSREDPVIPYAQGERLYHAAEAPKLFQPLRGGHGQGTRDPAVRARIVDFLRDKACLGG</sequence>
<dbReference type="AlphaFoldDB" id="A0A9Q3W5K4"/>
<organism evidence="3 4">
    <name type="scientific">Alloalcanivorax xenomutans</name>
    <dbReference type="NCBI Taxonomy" id="1094342"/>
    <lineage>
        <taxon>Bacteria</taxon>
        <taxon>Pseudomonadati</taxon>
        <taxon>Pseudomonadota</taxon>
        <taxon>Gammaproteobacteria</taxon>
        <taxon>Oceanospirillales</taxon>
        <taxon>Alcanivoracaceae</taxon>
        <taxon>Alloalcanivorax</taxon>
    </lineage>
</organism>
<evidence type="ECO:0000313" key="4">
    <source>
        <dbReference type="Proteomes" id="UP001107961"/>
    </source>
</evidence>
<reference evidence="3" key="1">
    <citation type="submission" date="2022-01" db="EMBL/GenBank/DDBJ databases">
        <authorList>
            <person name="Karlyshev A.V."/>
            <person name="Jaspars M."/>
        </authorList>
    </citation>
    <scope>NUCLEOTIDE SEQUENCE</scope>
    <source>
        <strain evidence="3">AGSA3-2</strain>
    </source>
</reference>
<evidence type="ECO:0000259" key="1">
    <source>
        <dbReference type="Pfam" id="PF08386"/>
    </source>
</evidence>
<proteinExistence type="predicted"/>
<dbReference type="Gene3D" id="3.40.50.1820">
    <property type="entry name" value="alpha/beta hydrolase"/>
    <property type="match status" value="1"/>
</dbReference>
<dbReference type="InterPro" id="IPR022742">
    <property type="entry name" value="Hydrolase_4"/>
</dbReference>
<dbReference type="SUPFAM" id="SSF53474">
    <property type="entry name" value="alpha/beta-Hydrolases"/>
    <property type="match status" value="1"/>
</dbReference>